<dbReference type="PROSITE" id="PS01319">
    <property type="entry name" value="RBFA"/>
    <property type="match status" value="1"/>
</dbReference>
<dbReference type="InterPro" id="IPR015946">
    <property type="entry name" value="KH_dom-like_a/b"/>
</dbReference>
<accession>A0ABX0F4W3</accession>
<dbReference type="Proteomes" id="UP000800303">
    <property type="component" value="Unassembled WGS sequence"/>
</dbReference>
<comment type="similarity">
    <text evidence="2">Belongs to the RbfA family.</text>
</comment>
<dbReference type="InterPro" id="IPR020053">
    <property type="entry name" value="Ribosome-bd_factorA_CS"/>
</dbReference>
<dbReference type="Gene3D" id="3.30.300.20">
    <property type="match status" value="1"/>
</dbReference>
<evidence type="ECO:0000256" key="2">
    <source>
        <dbReference type="HAMAP-Rule" id="MF_00003"/>
    </source>
</evidence>
<name>A0ABX0F4W3_9BACL</name>
<dbReference type="RefSeq" id="WP_166273896.1">
    <property type="nucleotide sequence ID" value="NZ_JAAFGS010000003.1"/>
</dbReference>
<comment type="function">
    <text evidence="2">One of several proteins that assist in the late maturation steps of the functional core of the 30S ribosomal subunit. Associates with free 30S ribosomal subunits (but not with 30S subunits that are part of 70S ribosomes or polysomes). Required for efficient processing of 16S rRNA. May interact with the 5'-terminal helix region of 16S rRNA.</text>
</comment>
<dbReference type="PANTHER" id="PTHR33515:SF1">
    <property type="entry name" value="RIBOSOME-BINDING FACTOR A, CHLOROPLASTIC-RELATED"/>
    <property type="match status" value="1"/>
</dbReference>
<feature type="compositionally biased region" description="Basic and acidic residues" evidence="3">
    <location>
        <begin position="112"/>
        <end position="134"/>
    </location>
</feature>
<dbReference type="Pfam" id="PF02033">
    <property type="entry name" value="RBFA"/>
    <property type="match status" value="1"/>
</dbReference>
<comment type="subunit">
    <text evidence="2">Monomer. Binds 30S ribosomal subunits, but not 50S ribosomal subunits or 70S ribosomes.</text>
</comment>
<gene>
    <name evidence="2 4" type="primary">rbfA</name>
    <name evidence="4" type="ORF">GYN08_09015</name>
</gene>
<proteinExistence type="inferred from homology"/>
<evidence type="ECO:0000256" key="1">
    <source>
        <dbReference type="ARBA" id="ARBA00022517"/>
    </source>
</evidence>
<keyword evidence="1 2" id="KW-0690">Ribosome biogenesis</keyword>
<dbReference type="InterPro" id="IPR000238">
    <property type="entry name" value="RbfA"/>
</dbReference>
<dbReference type="NCBIfam" id="TIGR00082">
    <property type="entry name" value="rbfA"/>
    <property type="match status" value="1"/>
</dbReference>
<sequence length="134" mass="14847">MAKIRVGRVAEEIKKELSQMIQSELKDPRIGFVTVTDVEVTGDLSQANVYLSIFGDDEQKQKSLTGIAKATGFLRSEIGKRIRLRHTPELLFHIDQSIEYGSKIESLLGQIKTEEPAKDNESTKGNKGDGDADV</sequence>
<dbReference type="SUPFAM" id="SSF89919">
    <property type="entry name" value="Ribosome-binding factor A, RbfA"/>
    <property type="match status" value="1"/>
</dbReference>
<keyword evidence="5" id="KW-1185">Reference proteome</keyword>
<evidence type="ECO:0000313" key="5">
    <source>
        <dbReference type="Proteomes" id="UP000800303"/>
    </source>
</evidence>
<dbReference type="HAMAP" id="MF_00003">
    <property type="entry name" value="RbfA"/>
    <property type="match status" value="1"/>
</dbReference>
<dbReference type="EMBL" id="JAAFGS010000003">
    <property type="protein sequence ID" value="NGZ75460.1"/>
    <property type="molecule type" value="Genomic_DNA"/>
</dbReference>
<keyword evidence="2" id="KW-0963">Cytoplasm</keyword>
<comment type="caution">
    <text evidence="4">The sequence shown here is derived from an EMBL/GenBank/DDBJ whole genome shotgun (WGS) entry which is preliminary data.</text>
</comment>
<evidence type="ECO:0000256" key="3">
    <source>
        <dbReference type="SAM" id="MobiDB-lite"/>
    </source>
</evidence>
<reference evidence="4 5" key="1">
    <citation type="submission" date="2020-01" db="EMBL/GenBank/DDBJ databases">
        <title>Polyphasic characterisation and genomic insights into a novel alkali tolerant bacterium VR-M41.</title>
        <authorList>
            <person name="Vemuluri V.R."/>
        </authorList>
    </citation>
    <scope>NUCLEOTIDE SEQUENCE [LARGE SCALE GENOMIC DNA]</scope>
    <source>
        <strain evidence="4 5">VR-M41</strain>
    </source>
</reference>
<comment type="subcellular location">
    <subcellularLocation>
        <location evidence="2">Cytoplasm</location>
    </subcellularLocation>
</comment>
<dbReference type="InterPro" id="IPR023799">
    <property type="entry name" value="RbfA_dom_sf"/>
</dbReference>
<evidence type="ECO:0000313" key="4">
    <source>
        <dbReference type="EMBL" id="NGZ75460.1"/>
    </source>
</evidence>
<protein>
    <recommendedName>
        <fullName evidence="2">Ribosome-binding factor A</fullName>
    </recommendedName>
</protein>
<dbReference type="PANTHER" id="PTHR33515">
    <property type="entry name" value="RIBOSOME-BINDING FACTOR A, CHLOROPLASTIC-RELATED"/>
    <property type="match status" value="1"/>
</dbReference>
<feature type="region of interest" description="Disordered" evidence="3">
    <location>
        <begin position="111"/>
        <end position="134"/>
    </location>
</feature>
<organism evidence="4 5">
    <name type="scientific">Saccharibacillus alkalitolerans</name>
    <dbReference type="NCBI Taxonomy" id="2705290"/>
    <lineage>
        <taxon>Bacteria</taxon>
        <taxon>Bacillati</taxon>
        <taxon>Bacillota</taxon>
        <taxon>Bacilli</taxon>
        <taxon>Bacillales</taxon>
        <taxon>Paenibacillaceae</taxon>
        <taxon>Saccharibacillus</taxon>
    </lineage>
</organism>